<evidence type="ECO:0000256" key="6">
    <source>
        <dbReference type="ARBA" id="ARBA00023014"/>
    </source>
</evidence>
<dbReference type="NCBIfam" id="TIGR00322">
    <property type="entry name" value="diphth2_R"/>
    <property type="match status" value="1"/>
</dbReference>
<dbReference type="PANTHER" id="PTHR10762">
    <property type="entry name" value="DIPHTHAMIDE BIOSYNTHESIS PROTEIN"/>
    <property type="match status" value="1"/>
</dbReference>
<evidence type="ECO:0000256" key="5">
    <source>
        <dbReference type="ARBA" id="ARBA00023004"/>
    </source>
</evidence>
<proteinExistence type="inferred from homology"/>
<organism evidence="7 8">
    <name type="scientific">Thelohanellus kitauei</name>
    <name type="common">Myxosporean</name>
    <dbReference type="NCBI Taxonomy" id="669202"/>
    <lineage>
        <taxon>Eukaryota</taxon>
        <taxon>Metazoa</taxon>
        <taxon>Cnidaria</taxon>
        <taxon>Myxozoa</taxon>
        <taxon>Myxosporea</taxon>
        <taxon>Bivalvulida</taxon>
        <taxon>Platysporina</taxon>
        <taxon>Myxobolidae</taxon>
        <taxon>Thelohanellus</taxon>
    </lineage>
</organism>
<evidence type="ECO:0000256" key="3">
    <source>
        <dbReference type="ARBA" id="ARBA00006179"/>
    </source>
</evidence>
<comment type="cofactor">
    <cofactor evidence="1">
        <name>[4Fe-4S] cluster</name>
        <dbReference type="ChEBI" id="CHEBI:49883"/>
    </cofactor>
</comment>
<comment type="pathway">
    <text evidence="2">Protein modification; peptidyl-diphthamide biosynthesis.</text>
</comment>
<dbReference type="AlphaFoldDB" id="A0A0C2MAV5"/>
<evidence type="ECO:0000313" key="7">
    <source>
        <dbReference type="EMBL" id="KII61469.1"/>
    </source>
</evidence>
<dbReference type="InterPro" id="IPR042265">
    <property type="entry name" value="DPH1/DPH2_3"/>
</dbReference>
<comment type="caution">
    <text evidence="7">The sequence shown here is derived from an EMBL/GenBank/DDBJ whole genome shotgun (WGS) entry which is preliminary data.</text>
</comment>
<dbReference type="OrthoDB" id="449241at2759"/>
<dbReference type="Proteomes" id="UP000031668">
    <property type="component" value="Unassembled WGS sequence"/>
</dbReference>
<dbReference type="GO" id="GO:0051536">
    <property type="term" value="F:iron-sulfur cluster binding"/>
    <property type="evidence" value="ECO:0007669"/>
    <property type="project" value="UniProtKB-KW"/>
</dbReference>
<keyword evidence="8" id="KW-1185">Reference proteome</keyword>
<comment type="similarity">
    <text evidence="3">Belongs to the DPH1/DPH2 family. DPH2 subfamily.</text>
</comment>
<reference evidence="7 8" key="1">
    <citation type="journal article" date="2014" name="Genome Biol. Evol.">
        <title>The genome of the myxosporean Thelohanellus kitauei shows adaptations to nutrient acquisition within its fish host.</title>
        <authorList>
            <person name="Yang Y."/>
            <person name="Xiong J."/>
            <person name="Zhou Z."/>
            <person name="Huo F."/>
            <person name="Miao W."/>
            <person name="Ran C."/>
            <person name="Liu Y."/>
            <person name="Zhang J."/>
            <person name="Feng J."/>
            <person name="Wang M."/>
            <person name="Wang M."/>
            <person name="Wang L."/>
            <person name="Yao B."/>
        </authorList>
    </citation>
    <scope>NUCLEOTIDE SEQUENCE [LARGE SCALE GENOMIC DNA]</scope>
    <source>
        <strain evidence="7">Wuqing</strain>
    </source>
</reference>
<gene>
    <name evidence="7" type="ORF">RF11_12885</name>
</gene>
<accession>A0A0C2MAV5</accession>
<dbReference type="InterPro" id="IPR016435">
    <property type="entry name" value="DPH1/DPH2"/>
</dbReference>
<sequence length="142" mass="16097">MAGKRPYVVSVGEITPEKLGNFPNIEAWVLVSCGYHPFFDNSNFYRPIITPMECYIALFQPEAYSLTTHIDKFLNLELNDNKDLCIVQNESTKTNHLIKDQLSWEGIELNHESLSPSILVQGQHGTAEMYNTEPSASNFEIS</sequence>
<dbReference type="GO" id="GO:0090560">
    <property type="term" value="F:2-(3-amino-3-carboxypropyl)histidine synthase activity"/>
    <property type="evidence" value="ECO:0007669"/>
    <property type="project" value="InterPro"/>
</dbReference>
<keyword evidence="6" id="KW-0411">Iron-sulfur</keyword>
<keyword evidence="4" id="KW-0479">Metal-binding</keyword>
<dbReference type="GO" id="GO:0017183">
    <property type="term" value="P:protein histidyl modification to diphthamide"/>
    <property type="evidence" value="ECO:0007669"/>
    <property type="project" value="InterPro"/>
</dbReference>
<name>A0A0C2MAV5_THEKT</name>
<evidence type="ECO:0000256" key="4">
    <source>
        <dbReference type="ARBA" id="ARBA00022723"/>
    </source>
</evidence>
<dbReference type="Gene3D" id="3.40.50.11860">
    <property type="entry name" value="Diphthamide synthesis DPH1/DPH2 domain 3"/>
    <property type="match status" value="1"/>
</dbReference>
<evidence type="ECO:0000256" key="2">
    <source>
        <dbReference type="ARBA" id="ARBA00005156"/>
    </source>
</evidence>
<keyword evidence="5" id="KW-0408">Iron</keyword>
<dbReference type="EMBL" id="JWZT01005339">
    <property type="protein sequence ID" value="KII61469.1"/>
    <property type="molecule type" value="Genomic_DNA"/>
</dbReference>
<dbReference type="FunFam" id="3.40.50.11860:FF:000001">
    <property type="entry name" value="2-(3-amino-3-carboxypropyl)histidine synthase subunit 2"/>
    <property type="match status" value="1"/>
</dbReference>
<dbReference type="GO" id="GO:0046872">
    <property type="term" value="F:metal ion binding"/>
    <property type="evidence" value="ECO:0007669"/>
    <property type="project" value="UniProtKB-KW"/>
</dbReference>
<protein>
    <submittedName>
        <fullName evidence="7">Diphthamide biosynthesis protein 2</fullName>
    </submittedName>
</protein>
<dbReference type="Pfam" id="PF01866">
    <property type="entry name" value="Diphthamide_syn"/>
    <property type="match status" value="1"/>
</dbReference>
<evidence type="ECO:0000313" key="8">
    <source>
        <dbReference type="Proteomes" id="UP000031668"/>
    </source>
</evidence>
<evidence type="ECO:0000256" key="1">
    <source>
        <dbReference type="ARBA" id="ARBA00001966"/>
    </source>
</evidence>
<dbReference type="PANTHER" id="PTHR10762:SF2">
    <property type="entry name" value="2-(3-AMINO-3-CARBOXYPROPYL)HISTIDINE SYNTHASE SUBUNIT 2"/>
    <property type="match status" value="1"/>
</dbReference>